<accession>A0A225LX14</accession>
<evidence type="ECO:0000313" key="3">
    <source>
        <dbReference type="Proteomes" id="UP000214603"/>
    </source>
</evidence>
<reference evidence="3" key="1">
    <citation type="submission" date="2017-06" db="EMBL/GenBank/DDBJ databases">
        <title>Herbaspirillum phytohormonus sp. nov., isolated from the root nodule of Robinia pseudoacacia in lead-zinc mine.</title>
        <authorList>
            <person name="Fan M."/>
            <person name="Lin Y."/>
        </authorList>
    </citation>
    <scope>NUCLEOTIDE SEQUENCE [LARGE SCALE GENOMIC DNA]</scope>
    <source>
        <strain evidence="3">SC-089</strain>
    </source>
</reference>
<dbReference type="PANTHER" id="PTHR48207:SF4">
    <property type="entry name" value="BLL6097 PROTEIN"/>
    <property type="match status" value="1"/>
</dbReference>
<keyword evidence="1 2" id="KW-0808">Transferase</keyword>
<sequence length="413" mass="45726">MNDTEQDKKHGEQHERHEKNVPLKGIKVLDLTSVVVGPVATQFLADYGAEVIKVEMPSGDLLRKLGGASVSGSMSAKFLHLNRNKRSVVLDLKLDAARKALRHLCAQVDIVVVNMRPHALERAGLSYDALQAVNPCLIYCSLLGFGRKGRYAHRPAYDSIIQGASGISSVVDKMYGEPGYVPMVMADHTVGLIAVQMILMALYQRERTGMGECIEVPMLENMAAYVMAEHMYLRTFDPPLGGNFDPRVSNPQARPIKTKDSYICLSANTDQQAFAFFEAIGRPELKDDPRFCSVAARFRNTREYFELRATALLQKTTVQWLEIFDRLNVPAMPYNTLEHLPDDPHIRDVGLFQKVQHPTEGPIWNIGLPNTLRNGTPADYSPPPPLGADTVAVLREYGLDESAIAAVTQPATA</sequence>
<gene>
    <name evidence="2" type="ORF">CEY11_23925</name>
</gene>
<dbReference type="OrthoDB" id="5294844at2"/>
<dbReference type="Pfam" id="PF02515">
    <property type="entry name" value="CoA_transf_3"/>
    <property type="match status" value="1"/>
</dbReference>
<dbReference type="Gene3D" id="3.40.50.10540">
    <property type="entry name" value="Crotonobetainyl-coa:carnitine coa-transferase, domain 1"/>
    <property type="match status" value="1"/>
</dbReference>
<name>A0A225LX14_9BURK</name>
<dbReference type="Proteomes" id="UP000214603">
    <property type="component" value="Unassembled WGS sequence"/>
</dbReference>
<dbReference type="SUPFAM" id="SSF89796">
    <property type="entry name" value="CoA-transferase family III (CaiB/BaiF)"/>
    <property type="match status" value="1"/>
</dbReference>
<keyword evidence="3" id="KW-1185">Reference proteome</keyword>
<dbReference type="GO" id="GO:0008410">
    <property type="term" value="F:CoA-transferase activity"/>
    <property type="evidence" value="ECO:0007669"/>
    <property type="project" value="TreeGrafter"/>
</dbReference>
<dbReference type="Gene3D" id="3.30.1540.10">
    <property type="entry name" value="formyl-coa transferase, domain 3"/>
    <property type="match status" value="1"/>
</dbReference>
<proteinExistence type="predicted"/>
<dbReference type="InterPro" id="IPR050483">
    <property type="entry name" value="CoA-transferase_III_domain"/>
</dbReference>
<dbReference type="EMBL" id="NJIH01000019">
    <property type="protein sequence ID" value="OWT53768.1"/>
    <property type="molecule type" value="Genomic_DNA"/>
</dbReference>
<dbReference type="InterPro" id="IPR023606">
    <property type="entry name" value="CoA-Trfase_III_dom_1_sf"/>
</dbReference>
<dbReference type="AlphaFoldDB" id="A0A225LX14"/>
<dbReference type="InterPro" id="IPR044855">
    <property type="entry name" value="CoA-Trfase_III_dom3_sf"/>
</dbReference>
<evidence type="ECO:0000313" key="2">
    <source>
        <dbReference type="EMBL" id="OWT53768.1"/>
    </source>
</evidence>
<dbReference type="RefSeq" id="WP_088605948.1">
    <property type="nucleotide sequence ID" value="NZ_NJIH01000019.1"/>
</dbReference>
<comment type="caution">
    <text evidence="2">The sequence shown here is derived from an EMBL/GenBank/DDBJ whole genome shotgun (WGS) entry which is preliminary data.</text>
</comment>
<dbReference type="PANTHER" id="PTHR48207">
    <property type="entry name" value="SUCCINATE--HYDROXYMETHYLGLUTARATE COA-TRANSFERASE"/>
    <property type="match status" value="1"/>
</dbReference>
<evidence type="ECO:0000256" key="1">
    <source>
        <dbReference type="ARBA" id="ARBA00022679"/>
    </source>
</evidence>
<organism evidence="2 3">
    <name type="scientific">Candidimonas nitroreducens</name>
    <dbReference type="NCBI Taxonomy" id="683354"/>
    <lineage>
        <taxon>Bacteria</taxon>
        <taxon>Pseudomonadati</taxon>
        <taxon>Pseudomonadota</taxon>
        <taxon>Betaproteobacteria</taxon>
        <taxon>Burkholderiales</taxon>
        <taxon>Alcaligenaceae</taxon>
        <taxon>Candidimonas</taxon>
    </lineage>
</organism>
<dbReference type="InterPro" id="IPR003673">
    <property type="entry name" value="CoA-Trfase_fam_III"/>
</dbReference>
<protein>
    <submittedName>
        <fullName evidence="2">Formyl-CoA transferase</fullName>
    </submittedName>
</protein>